<keyword evidence="3" id="KW-0812">Transmembrane</keyword>
<sequence>MDMSRQGWGRVVVLTVAGTAVCIILAIIIDSFSFRTMSWEWGSRFSNNILIPLIIAPPFFFFLLSKLRELAIAHHNLTVVASTDGLTSCLNRVAFTTLVEAYLERTQEQPSDGALLVIDVDHFKKVNDEFGHASGDDALKLIASAIKERVRNNDLLGRIGGEEFAVFLPDVELPKTVAIAERIRKGVDGLTLVVEGTRLPLSVSIGGAAYRRTSTFEQLFKIADRWLYVAKRSGRNRVEVHATSEAADVASYPTAFYQPTVHRG</sequence>
<evidence type="ECO:0000256" key="1">
    <source>
        <dbReference type="ARBA" id="ARBA00012528"/>
    </source>
</evidence>
<dbReference type="Gene3D" id="3.30.70.270">
    <property type="match status" value="1"/>
</dbReference>
<keyword evidence="5" id="KW-0808">Transferase</keyword>
<comment type="catalytic activity">
    <reaction evidence="2">
        <text>2 GTP = 3',3'-c-di-GMP + 2 diphosphate</text>
        <dbReference type="Rhea" id="RHEA:24898"/>
        <dbReference type="ChEBI" id="CHEBI:33019"/>
        <dbReference type="ChEBI" id="CHEBI:37565"/>
        <dbReference type="ChEBI" id="CHEBI:58805"/>
        <dbReference type="EC" id="2.7.7.65"/>
    </reaction>
</comment>
<comment type="caution">
    <text evidence="5">The sequence shown here is derived from an EMBL/GenBank/DDBJ whole genome shotgun (WGS) entry which is preliminary data.</text>
</comment>
<protein>
    <recommendedName>
        <fullName evidence="1">diguanylate cyclase</fullName>
        <ecNumber evidence="1">2.7.7.65</ecNumber>
    </recommendedName>
</protein>
<evidence type="ECO:0000256" key="2">
    <source>
        <dbReference type="ARBA" id="ARBA00034247"/>
    </source>
</evidence>
<accession>A0ABV3X2Y0</accession>
<dbReference type="SUPFAM" id="SSF55073">
    <property type="entry name" value="Nucleotide cyclase"/>
    <property type="match status" value="1"/>
</dbReference>
<keyword evidence="3" id="KW-1133">Transmembrane helix</keyword>
<evidence type="ECO:0000259" key="4">
    <source>
        <dbReference type="PROSITE" id="PS50887"/>
    </source>
</evidence>
<dbReference type="PANTHER" id="PTHR45138:SF9">
    <property type="entry name" value="DIGUANYLATE CYCLASE DGCM-RELATED"/>
    <property type="match status" value="1"/>
</dbReference>
<dbReference type="EMBL" id="JAZHFV010000025">
    <property type="protein sequence ID" value="MEX4010738.1"/>
    <property type="molecule type" value="Genomic_DNA"/>
</dbReference>
<feature type="domain" description="GGDEF" evidence="4">
    <location>
        <begin position="111"/>
        <end position="243"/>
    </location>
</feature>
<dbReference type="PROSITE" id="PS50887">
    <property type="entry name" value="GGDEF"/>
    <property type="match status" value="1"/>
</dbReference>
<keyword evidence="3" id="KW-0472">Membrane</keyword>
<dbReference type="RefSeq" id="WP_368805366.1">
    <property type="nucleotide sequence ID" value="NZ_JAZHFV010000025.1"/>
</dbReference>
<dbReference type="InterPro" id="IPR050469">
    <property type="entry name" value="Diguanylate_Cyclase"/>
</dbReference>
<feature type="transmembrane region" description="Helical" evidence="3">
    <location>
        <begin position="7"/>
        <end position="29"/>
    </location>
</feature>
<dbReference type="PANTHER" id="PTHR45138">
    <property type="entry name" value="REGULATORY COMPONENTS OF SENSORY TRANSDUCTION SYSTEM"/>
    <property type="match status" value="1"/>
</dbReference>
<dbReference type="GO" id="GO:0052621">
    <property type="term" value="F:diguanylate cyclase activity"/>
    <property type="evidence" value="ECO:0007669"/>
    <property type="project" value="UniProtKB-EC"/>
</dbReference>
<keyword evidence="5" id="KW-0548">Nucleotidyltransferase</keyword>
<reference evidence="5 6" key="1">
    <citation type="submission" date="2024-01" db="EMBL/GenBank/DDBJ databases">
        <title>New evidence supports the origin of RcGTA from prophage.</title>
        <authorList>
            <person name="Xu Y."/>
            <person name="Liu B."/>
            <person name="Chen F."/>
        </authorList>
    </citation>
    <scope>NUCLEOTIDE SEQUENCE [LARGE SCALE GENOMIC DNA]</scope>
    <source>
        <strain evidence="5 6">CBW1107-2</strain>
    </source>
</reference>
<dbReference type="NCBIfam" id="TIGR00254">
    <property type="entry name" value="GGDEF"/>
    <property type="match status" value="1"/>
</dbReference>
<feature type="transmembrane region" description="Helical" evidence="3">
    <location>
        <begin position="49"/>
        <end position="67"/>
    </location>
</feature>
<evidence type="ECO:0000313" key="5">
    <source>
        <dbReference type="EMBL" id="MEX4010738.1"/>
    </source>
</evidence>
<evidence type="ECO:0000313" key="6">
    <source>
        <dbReference type="Proteomes" id="UP001559025"/>
    </source>
</evidence>
<dbReference type="SMART" id="SM00267">
    <property type="entry name" value="GGDEF"/>
    <property type="match status" value="1"/>
</dbReference>
<name>A0ABV3X2Y0_9HYPH</name>
<dbReference type="InterPro" id="IPR029787">
    <property type="entry name" value="Nucleotide_cyclase"/>
</dbReference>
<proteinExistence type="predicted"/>
<evidence type="ECO:0000256" key="3">
    <source>
        <dbReference type="SAM" id="Phobius"/>
    </source>
</evidence>
<dbReference type="EC" id="2.7.7.65" evidence="1"/>
<keyword evidence="6" id="KW-1185">Reference proteome</keyword>
<dbReference type="Pfam" id="PF00990">
    <property type="entry name" value="GGDEF"/>
    <property type="match status" value="1"/>
</dbReference>
<gene>
    <name evidence="5" type="ORF">V1479_25890</name>
</gene>
<dbReference type="Proteomes" id="UP001559025">
    <property type="component" value="Unassembled WGS sequence"/>
</dbReference>
<dbReference type="InterPro" id="IPR043128">
    <property type="entry name" value="Rev_trsase/Diguanyl_cyclase"/>
</dbReference>
<dbReference type="InterPro" id="IPR000160">
    <property type="entry name" value="GGDEF_dom"/>
</dbReference>
<dbReference type="CDD" id="cd01949">
    <property type="entry name" value="GGDEF"/>
    <property type="match status" value="1"/>
</dbReference>
<organism evidence="5 6">
    <name type="scientific">Neoaquamicrobium sediminum</name>
    <dbReference type="NCBI Taxonomy" id="1849104"/>
    <lineage>
        <taxon>Bacteria</taxon>
        <taxon>Pseudomonadati</taxon>
        <taxon>Pseudomonadota</taxon>
        <taxon>Alphaproteobacteria</taxon>
        <taxon>Hyphomicrobiales</taxon>
        <taxon>Phyllobacteriaceae</taxon>
        <taxon>Neoaquamicrobium</taxon>
    </lineage>
</organism>